<reference evidence="3" key="1">
    <citation type="journal article" date="2013" name="New Phytol.">
        <title>Comparative genomic and transcriptomic analyses reveal the hemibiotrophic stage shift of Colletotrichum fungi.</title>
        <authorList>
            <person name="Gan P."/>
            <person name="Ikeda K."/>
            <person name="Irieda H."/>
            <person name="Narusaka M."/>
            <person name="O'Connell R.J."/>
            <person name="Narusaka Y."/>
            <person name="Takano Y."/>
            <person name="Kubo Y."/>
            <person name="Shirasu K."/>
        </authorList>
    </citation>
    <scope>NUCLEOTIDE SEQUENCE [LARGE SCALE GENOMIC DNA]</scope>
    <source>
        <strain evidence="3">104-T / ATCC 96160 / CBS 514.97 / LARS 414 / MAFF 240422</strain>
    </source>
</reference>
<protein>
    <submittedName>
        <fullName evidence="2">Uncharacterized protein</fullName>
    </submittedName>
</protein>
<evidence type="ECO:0000313" key="2">
    <source>
        <dbReference type="EMBL" id="TDZ26296.1"/>
    </source>
</evidence>
<gene>
    <name evidence="2" type="ORF">Cob_v000392</name>
</gene>
<feature type="compositionally biased region" description="Polar residues" evidence="1">
    <location>
        <begin position="1"/>
        <end position="12"/>
    </location>
</feature>
<organism evidence="2 3">
    <name type="scientific">Colletotrichum orbiculare (strain 104-T / ATCC 96160 / CBS 514.97 / LARS 414 / MAFF 240422)</name>
    <name type="common">Cucumber anthracnose fungus</name>
    <name type="synonym">Colletotrichum lagenarium</name>
    <dbReference type="NCBI Taxonomy" id="1213857"/>
    <lineage>
        <taxon>Eukaryota</taxon>
        <taxon>Fungi</taxon>
        <taxon>Dikarya</taxon>
        <taxon>Ascomycota</taxon>
        <taxon>Pezizomycotina</taxon>
        <taxon>Sordariomycetes</taxon>
        <taxon>Hypocreomycetidae</taxon>
        <taxon>Glomerellales</taxon>
        <taxon>Glomerellaceae</taxon>
        <taxon>Colletotrichum</taxon>
        <taxon>Colletotrichum orbiculare species complex</taxon>
    </lineage>
</organism>
<evidence type="ECO:0000313" key="3">
    <source>
        <dbReference type="Proteomes" id="UP000014480"/>
    </source>
</evidence>
<feature type="compositionally biased region" description="Polar residues" evidence="1">
    <location>
        <begin position="29"/>
        <end position="38"/>
    </location>
</feature>
<reference evidence="3" key="2">
    <citation type="journal article" date="2019" name="Mol. Plant Microbe Interact.">
        <title>Genome sequence resources for four phytopathogenic fungi from the Colletotrichum orbiculare species complex.</title>
        <authorList>
            <person name="Gan P."/>
            <person name="Tsushima A."/>
            <person name="Narusaka M."/>
            <person name="Narusaka Y."/>
            <person name="Takano Y."/>
            <person name="Kubo Y."/>
            <person name="Shirasu K."/>
        </authorList>
    </citation>
    <scope>GENOME REANNOTATION</scope>
    <source>
        <strain evidence="3">104-T / ATCC 96160 / CBS 514.97 / LARS 414 / MAFF 240422</strain>
    </source>
</reference>
<dbReference type="EMBL" id="AMCV02000001">
    <property type="protein sequence ID" value="TDZ26296.1"/>
    <property type="molecule type" value="Genomic_DNA"/>
</dbReference>
<name>A0A484G6K7_COLOR</name>
<dbReference type="AlphaFoldDB" id="A0A484G6K7"/>
<feature type="region of interest" description="Disordered" evidence="1">
    <location>
        <begin position="1"/>
        <end position="73"/>
    </location>
</feature>
<sequence length="73" mass="8110">MTPLCQSSSFSDSHPKALDPQTIAKWLHPQNQTRSGVSDNKPASPVMPETKTNFTHVGSYPSFPPRFSPDFHL</sequence>
<keyword evidence="3" id="KW-1185">Reference proteome</keyword>
<evidence type="ECO:0000256" key="1">
    <source>
        <dbReference type="SAM" id="MobiDB-lite"/>
    </source>
</evidence>
<proteinExistence type="predicted"/>
<comment type="caution">
    <text evidence="2">The sequence shown here is derived from an EMBL/GenBank/DDBJ whole genome shotgun (WGS) entry which is preliminary data.</text>
</comment>
<dbReference type="Proteomes" id="UP000014480">
    <property type="component" value="Unassembled WGS sequence"/>
</dbReference>
<accession>A0A484G6K7</accession>